<dbReference type="InterPro" id="IPR003428">
    <property type="entry name" value="MAM33"/>
</dbReference>
<feature type="signal peptide" evidence="1">
    <location>
        <begin position="1"/>
        <end position="26"/>
    </location>
</feature>
<keyword evidence="3" id="KW-1185">Reference proteome</keyword>
<dbReference type="InterPro" id="IPR036561">
    <property type="entry name" value="MAM33_sf"/>
</dbReference>
<gene>
    <name evidence="2" type="ORF">BAE44_0019795</name>
</gene>
<dbReference type="SUPFAM" id="SSF54529">
    <property type="entry name" value="Mitochondrial glycoprotein MAM33-like"/>
    <property type="match status" value="1"/>
</dbReference>
<dbReference type="AlphaFoldDB" id="A0A1E5V213"/>
<evidence type="ECO:0000313" key="3">
    <source>
        <dbReference type="Proteomes" id="UP000095767"/>
    </source>
</evidence>
<proteinExistence type="predicted"/>
<organism evidence="2 3">
    <name type="scientific">Dichanthelium oligosanthes</name>
    <dbReference type="NCBI Taxonomy" id="888268"/>
    <lineage>
        <taxon>Eukaryota</taxon>
        <taxon>Viridiplantae</taxon>
        <taxon>Streptophyta</taxon>
        <taxon>Embryophyta</taxon>
        <taxon>Tracheophyta</taxon>
        <taxon>Spermatophyta</taxon>
        <taxon>Magnoliopsida</taxon>
        <taxon>Liliopsida</taxon>
        <taxon>Poales</taxon>
        <taxon>Poaceae</taxon>
        <taxon>PACMAD clade</taxon>
        <taxon>Panicoideae</taxon>
        <taxon>Panicodae</taxon>
        <taxon>Paniceae</taxon>
        <taxon>Dichantheliinae</taxon>
        <taxon>Dichanthelium</taxon>
    </lineage>
</organism>
<protein>
    <submittedName>
        <fullName evidence="2">Uncharacterized protein</fullName>
    </submittedName>
</protein>
<comment type="caution">
    <text evidence="2">The sequence shown here is derived from an EMBL/GenBank/DDBJ whole genome shotgun (WGS) entry which is preliminary data.</text>
</comment>
<dbReference type="PANTHER" id="PTHR10826">
    <property type="entry name" value="COMPLEMENT COMPONENT 1"/>
    <property type="match status" value="1"/>
</dbReference>
<dbReference type="OrthoDB" id="278212at2759"/>
<accession>A0A1E5V213</accession>
<name>A0A1E5V213_9POAL</name>
<dbReference type="Pfam" id="PF02330">
    <property type="entry name" value="MAM33"/>
    <property type="match status" value="1"/>
</dbReference>
<dbReference type="STRING" id="888268.A0A1E5V213"/>
<feature type="chain" id="PRO_5009187643" evidence="1">
    <location>
        <begin position="27"/>
        <end position="194"/>
    </location>
</feature>
<dbReference type="PANTHER" id="PTHR10826:SF15">
    <property type="entry name" value="OS01G0143800 PROTEIN"/>
    <property type="match status" value="1"/>
</dbReference>
<dbReference type="EMBL" id="LWDX02054416">
    <property type="protein sequence ID" value="OEL19190.1"/>
    <property type="molecule type" value="Genomic_DNA"/>
</dbReference>
<reference evidence="2 3" key="1">
    <citation type="submission" date="2016-09" db="EMBL/GenBank/DDBJ databases">
        <title>The draft genome of Dichanthelium oligosanthes: A C3 panicoid grass species.</title>
        <authorList>
            <person name="Studer A.J."/>
            <person name="Schnable J.C."/>
            <person name="Brutnell T.P."/>
        </authorList>
    </citation>
    <scope>NUCLEOTIDE SEQUENCE [LARGE SCALE GENOMIC DNA]</scope>
    <source>
        <strain evidence="3">cv. Kellogg 1175</strain>
        <tissue evidence="2">Leaf</tissue>
    </source>
</reference>
<dbReference type="Proteomes" id="UP000095767">
    <property type="component" value="Unassembled WGS sequence"/>
</dbReference>
<sequence length="194" mass="21446">MAFVSATAAASAFATLLISVPSAARAGAGAGVCPLPRRPILAPLCAVKGSNSVPVELESKVKGKKKKGSGAGNLPGALEVEIREAQEYLDSDQQEPIPENFPFEILDEDAFREEITIDDMLIVEKTEDDGEEKFPYEGPEFTELPVNVQKGLFKYLEQRGITLSATNYMHDYMVTKQAQEYIRWMTKLKDFVRQ</sequence>
<dbReference type="GO" id="GO:0005759">
    <property type="term" value="C:mitochondrial matrix"/>
    <property type="evidence" value="ECO:0007669"/>
    <property type="project" value="InterPro"/>
</dbReference>
<evidence type="ECO:0000256" key="1">
    <source>
        <dbReference type="SAM" id="SignalP"/>
    </source>
</evidence>
<evidence type="ECO:0000313" key="2">
    <source>
        <dbReference type="EMBL" id="OEL19190.1"/>
    </source>
</evidence>
<dbReference type="Gene3D" id="3.10.280.10">
    <property type="entry name" value="Mitochondrial glycoprotein"/>
    <property type="match status" value="1"/>
</dbReference>
<keyword evidence="1" id="KW-0732">Signal</keyword>